<evidence type="ECO:0000313" key="10">
    <source>
        <dbReference type="Proteomes" id="UP000613740"/>
    </source>
</evidence>
<accession>A0A836BBY6</accession>
<protein>
    <recommendedName>
        <fullName evidence="8">TLC domain-containing protein</fullName>
    </recommendedName>
</protein>
<keyword evidence="3 7" id="KW-1133">Transmembrane helix</keyword>
<dbReference type="GO" id="GO:0050291">
    <property type="term" value="F:sphingosine N-acyltransferase activity"/>
    <property type="evidence" value="ECO:0007669"/>
    <property type="project" value="InterPro"/>
</dbReference>
<feature type="transmembrane region" description="Helical" evidence="7">
    <location>
        <begin position="200"/>
        <end position="223"/>
    </location>
</feature>
<feature type="transmembrane region" description="Helical" evidence="7">
    <location>
        <begin position="116"/>
        <end position="137"/>
    </location>
</feature>
<dbReference type="PANTHER" id="PTHR12560:SF0">
    <property type="entry name" value="LD18904P"/>
    <property type="match status" value="1"/>
</dbReference>
<evidence type="ECO:0000256" key="5">
    <source>
        <dbReference type="PROSITE-ProRule" id="PRU00205"/>
    </source>
</evidence>
<feature type="compositionally biased region" description="Low complexity" evidence="6">
    <location>
        <begin position="20"/>
        <end position="47"/>
    </location>
</feature>
<evidence type="ECO:0000256" key="1">
    <source>
        <dbReference type="ARBA" id="ARBA00004141"/>
    </source>
</evidence>
<evidence type="ECO:0000256" key="6">
    <source>
        <dbReference type="SAM" id="MobiDB-lite"/>
    </source>
</evidence>
<keyword evidence="2 5" id="KW-0812">Transmembrane</keyword>
<dbReference type="InterPro" id="IPR016439">
    <property type="entry name" value="Lag1/Lac1-like"/>
</dbReference>
<feature type="region of interest" description="Disordered" evidence="6">
    <location>
        <begin position="1"/>
        <end position="56"/>
    </location>
</feature>
<sequence>MEEKAGDDDVPTLRQRRVPPRGAASSPGGDPAAAAAAASKASSAAPGMTGDKEASEAAHKRAAATADSSWIAVLNLGLVLGAWWVIATHNGGCTPWSTWDCFGHWPDHPVMLSQRWYIVMCFAYYLYELMGTALGCGTKLKNDMVAHHIATMALLMLGYVTNITRMQVMWQALFDISNPILHTAKALNASGVKAVKNVKWIVFILFAASFFLCRVVAGPISILWPSFTVAPQWLPPSLCYPCWALMVFVYILQLVWFYKIVEIAVKGDKAVRKHTAVGGRH</sequence>
<feature type="domain" description="TLC" evidence="8">
    <location>
        <begin position="63"/>
        <end position="269"/>
    </location>
</feature>
<comment type="caution">
    <text evidence="9">The sequence shown here is derived from an EMBL/GenBank/DDBJ whole genome shotgun (WGS) entry which is preliminary data.</text>
</comment>
<dbReference type="SMART" id="SM00724">
    <property type="entry name" value="TLC"/>
    <property type="match status" value="1"/>
</dbReference>
<feature type="transmembrane region" description="Helical" evidence="7">
    <location>
        <begin position="243"/>
        <end position="265"/>
    </location>
</feature>
<reference evidence="9" key="1">
    <citation type="journal article" date="2020" name="bioRxiv">
        <title>Comparative genomics of Chlamydomonas.</title>
        <authorList>
            <person name="Craig R.J."/>
            <person name="Hasan A.R."/>
            <person name="Ness R.W."/>
            <person name="Keightley P.D."/>
        </authorList>
    </citation>
    <scope>NUCLEOTIDE SEQUENCE</scope>
    <source>
        <strain evidence="9">CCAP 11/173</strain>
    </source>
</reference>
<dbReference type="OrthoDB" id="506011at2759"/>
<dbReference type="GO" id="GO:0046513">
    <property type="term" value="P:ceramide biosynthetic process"/>
    <property type="evidence" value="ECO:0007669"/>
    <property type="project" value="InterPro"/>
</dbReference>
<evidence type="ECO:0000256" key="7">
    <source>
        <dbReference type="SAM" id="Phobius"/>
    </source>
</evidence>
<dbReference type="GO" id="GO:0005789">
    <property type="term" value="C:endoplasmic reticulum membrane"/>
    <property type="evidence" value="ECO:0007669"/>
    <property type="project" value="UniProtKB-SubCell"/>
</dbReference>
<dbReference type="PANTHER" id="PTHR12560">
    <property type="entry name" value="LONGEVITY ASSURANCE FACTOR 1 LAG1"/>
    <property type="match status" value="1"/>
</dbReference>
<name>A0A836BBY6_9CHLO</name>
<evidence type="ECO:0000313" key="9">
    <source>
        <dbReference type="EMBL" id="KAG2453728.1"/>
    </source>
</evidence>
<dbReference type="AlphaFoldDB" id="A0A836BBY6"/>
<dbReference type="Proteomes" id="UP000613740">
    <property type="component" value="Unassembled WGS sequence"/>
</dbReference>
<keyword evidence="10" id="KW-1185">Reference proteome</keyword>
<dbReference type="EMBL" id="JAEHOD010000003">
    <property type="protein sequence ID" value="KAG2453728.1"/>
    <property type="molecule type" value="Genomic_DNA"/>
</dbReference>
<evidence type="ECO:0000256" key="4">
    <source>
        <dbReference type="ARBA" id="ARBA00023136"/>
    </source>
</evidence>
<feature type="compositionally biased region" description="Acidic residues" evidence="6">
    <location>
        <begin position="1"/>
        <end position="10"/>
    </location>
</feature>
<organism evidence="9 10">
    <name type="scientific">Chlamydomonas schloesseri</name>
    <dbReference type="NCBI Taxonomy" id="2026947"/>
    <lineage>
        <taxon>Eukaryota</taxon>
        <taxon>Viridiplantae</taxon>
        <taxon>Chlorophyta</taxon>
        <taxon>core chlorophytes</taxon>
        <taxon>Chlorophyceae</taxon>
        <taxon>CS clade</taxon>
        <taxon>Chlamydomonadales</taxon>
        <taxon>Chlamydomonadaceae</taxon>
        <taxon>Chlamydomonas</taxon>
    </lineage>
</organism>
<dbReference type="PROSITE" id="PS50922">
    <property type="entry name" value="TLC"/>
    <property type="match status" value="1"/>
</dbReference>
<evidence type="ECO:0000256" key="2">
    <source>
        <dbReference type="ARBA" id="ARBA00022692"/>
    </source>
</evidence>
<dbReference type="Pfam" id="PF03798">
    <property type="entry name" value="TRAM_LAG1_CLN8"/>
    <property type="match status" value="1"/>
</dbReference>
<comment type="subcellular location">
    <subcellularLocation>
        <location evidence="1">Membrane</location>
        <topology evidence="1">Multi-pass membrane protein</topology>
    </subcellularLocation>
</comment>
<evidence type="ECO:0000256" key="3">
    <source>
        <dbReference type="ARBA" id="ARBA00022989"/>
    </source>
</evidence>
<dbReference type="InterPro" id="IPR006634">
    <property type="entry name" value="TLC-dom"/>
</dbReference>
<keyword evidence="4 5" id="KW-0472">Membrane</keyword>
<gene>
    <name evidence="9" type="ORF">HYH02_001939</name>
</gene>
<feature type="transmembrane region" description="Helical" evidence="7">
    <location>
        <begin position="69"/>
        <end position="86"/>
    </location>
</feature>
<evidence type="ECO:0000259" key="8">
    <source>
        <dbReference type="PROSITE" id="PS50922"/>
    </source>
</evidence>
<proteinExistence type="predicted"/>